<dbReference type="Proteomes" id="UP000743672">
    <property type="component" value="Unassembled WGS sequence"/>
</dbReference>
<proteinExistence type="predicted"/>
<dbReference type="EMBL" id="JACSZI010000057">
    <property type="protein sequence ID" value="MBF9674338.1"/>
    <property type="molecule type" value="Genomic_DNA"/>
</dbReference>
<gene>
    <name evidence="1" type="ORF">IAI20_09755</name>
</gene>
<dbReference type="RefSeq" id="WP_138699593.1">
    <property type="nucleotide sequence ID" value="NZ_JACSYS010000072.1"/>
</dbReference>
<comment type="caution">
    <text evidence="1">The sequence shown here is derived from an EMBL/GenBank/DDBJ whole genome shotgun (WGS) entry which is preliminary data.</text>
</comment>
<organism evidence="1 2">
    <name type="scientific">Streptococcus pseudopneumoniae</name>
    <dbReference type="NCBI Taxonomy" id="257758"/>
    <lineage>
        <taxon>Bacteria</taxon>
        <taxon>Bacillati</taxon>
        <taxon>Bacillota</taxon>
        <taxon>Bacilli</taxon>
        <taxon>Lactobacillales</taxon>
        <taxon>Streptococcaceae</taxon>
        <taxon>Streptococcus</taxon>
    </lineage>
</organism>
<dbReference type="SUPFAM" id="SSF53474">
    <property type="entry name" value="alpha/beta-Hydrolases"/>
    <property type="match status" value="1"/>
</dbReference>
<dbReference type="Gene3D" id="3.40.50.1820">
    <property type="entry name" value="alpha/beta hydrolase"/>
    <property type="match status" value="1"/>
</dbReference>
<sequence length="526" mass="61291">MMKIKNLDLNDAIFLSYTQDSKLLWHDELLVDNNGQIIYDKEFSAILSNDNFIYIFSLENSYLVLSRININLELKLDTYKLVNISDKAEILNVYFYNSDIVVIISDDTASISQFLISFEEEKLITAMISNIGEKQDLYRVYNDIELRLISTPNIQPNLEIDGKIIQNYLCDRGNMVCSLYSTTRISLYNFENDSYLIESLDLFYPIINAILDEWNLFVILNRFGRTTLVSIDLKTNMIKEYDFEGKIDFCLLQNSRLVLKHSTIEGFEFLLFEDGKFETIYRDMSEELISKEFYFEKFEGIHYKSNNPEKLLVSLHGGPESYEFNSFTNAKIYRFALNNSVDVLVANYIGSSYSVNTELSNKNWNYVIDELVRTIEYIVSKTVKDVKKVYLYSGSFGSILGLLLSARFSHNLGGHICVSPLIDLSNQIKKTSGMERKWFTDKFSTTEITEMFSDKVWKKNLPYKTFIMQSPRDKVLDFYYMKSTLNNYKCFEIDELPINGHGPETEFELDILNQSVLEKMNKLFVD</sequence>
<evidence type="ECO:0000313" key="1">
    <source>
        <dbReference type="EMBL" id="MBF9674338.1"/>
    </source>
</evidence>
<accession>A0AAW4C979</accession>
<evidence type="ECO:0000313" key="2">
    <source>
        <dbReference type="Proteomes" id="UP000743672"/>
    </source>
</evidence>
<evidence type="ECO:0008006" key="3">
    <source>
        <dbReference type="Google" id="ProtNLM"/>
    </source>
</evidence>
<name>A0AAW4C979_9STRE</name>
<reference evidence="1" key="1">
    <citation type="journal article" date="2020" name="J. Clin. Microbiol.">
        <title>Streptococcus pseudopneumoniae: Use of whole genome sequences to validate methods used for identification.</title>
        <authorList>
            <person name="Jensen C.S."/>
            <person name="Iversen K.H."/>
            <person name="Dargis R."/>
            <person name="Shewmaker P."/>
            <person name="Rasmussen S."/>
            <person name="Christensen J.J."/>
            <person name="Nielsen X.C."/>
        </authorList>
    </citation>
    <scope>NUCLEOTIDE SEQUENCE</scope>
    <source>
        <strain evidence="1">256-03</strain>
    </source>
</reference>
<protein>
    <recommendedName>
        <fullName evidence="3">Peptidase S9 prolyl oligopeptidase catalytic domain-containing protein</fullName>
    </recommendedName>
</protein>
<dbReference type="AlphaFoldDB" id="A0AAW4C979"/>
<dbReference type="InterPro" id="IPR029058">
    <property type="entry name" value="AB_hydrolase_fold"/>
</dbReference>